<protein>
    <submittedName>
        <fullName evidence="4">Mab-21-like nucleotidyltransferase domain-containing protein</fullName>
    </submittedName>
</protein>
<name>A0A6E8V349_ANOCL</name>
<dbReference type="VEuPathDB" id="VectorBase:ACON001034"/>
<dbReference type="PANTHER" id="PTHR10656:SF70">
    <property type="entry name" value="PROTEIN MAB-21-RELATED"/>
    <property type="match status" value="1"/>
</dbReference>
<dbReference type="Gene3D" id="3.30.460.90">
    <property type="match status" value="1"/>
</dbReference>
<dbReference type="FunFam" id="3.30.460.90:FF:000001">
    <property type="entry name" value="protein mab-21-like 2"/>
    <property type="match status" value="1"/>
</dbReference>
<reference key="1">
    <citation type="journal article" date="2019" name="Genes (Basel)">
        <title>A High-Quality De novo Genome Assembly from a Single Mosquito Using PacBio Sequencing.</title>
        <authorList>
            <person name="Kingan S.B."/>
            <person name="Heaton H."/>
            <person name="Cudini J."/>
            <person name="Lambert C.C."/>
            <person name="Baybayan P."/>
            <person name="Galvin B.D."/>
            <person name="Durbin R."/>
            <person name="Korlach J."/>
            <person name="Lawniczak M.K.N."/>
        </authorList>
    </citation>
    <scope>NUCLEOTIDE SEQUENCE [LARGE SCALE GENOMIC DNA]</scope>
    <source>
        <strain>Mali-NIH</strain>
    </source>
</reference>
<dbReference type="VEuPathDB" id="VectorBase:ACMO_009922"/>
<sequence length="376" mass="42112">MLVPPEMIAVQSKLIYQMNKYCADRVQTRKAQIHKTIQEVCRVVQDVLKEVEVQEPRFISSLNDYNGRYDGLEVVSPTEFEIIIYLNQMGVLNFVDDGTLPGCAVLKLSDGRKRSMSLWVEFITASGYLSARKIRSRFQTLVAQACDKCSYRDSVKMIADTTEVKLRIRERIIVQITPAFKCAGLWPRSASHWPLPQIPWPHPNIVSEVKTEGFDMLSKECIALQGKNSAMEGDAWVLSFTEAENKLLQGWLSEAVPQHSEDAARPAPRSARQPSHIVRDEDTATVRVRKTSARDGVGRELYGRPDQRDLSAAHLLPAVSPMSSLLPAKHGPFQGQVTRCARKRLQAGLAVDTNHAHQLTLSRGAVKKPLRGRCTS</sequence>
<dbReference type="Pfam" id="PF03281">
    <property type="entry name" value="Mab-21"/>
    <property type="match status" value="1"/>
</dbReference>
<dbReference type="Proteomes" id="UP001105220">
    <property type="component" value="Unplaced"/>
</dbReference>
<proteinExistence type="inferred from homology"/>
<dbReference type="InterPro" id="IPR024810">
    <property type="entry name" value="MAB21L/cGLR"/>
</dbReference>
<keyword evidence="5" id="KW-1185">Reference proteome</keyword>
<dbReference type="InterPro" id="IPR046903">
    <property type="entry name" value="Mab-21-like_nuc_Trfase"/>
</dbReference>
<reference evidence="4" key="2">
    <citation type="submission" date="2020-05" db="UniProtKB">
        <authorList>
            <consortium name="EnsemblMetazoa"/>
        </authorList>
    </citation>
    <scope>IDENTIFICATION</scope>
    <source>
        <strain evidence="4">Ngousso</strain>
    </source>
</reference>
<comment type="similarity">
    <text evidence="1">Belongs to the mab-21 family.</text>
</comment>
<feature type="region of interest" description="Disordered" evidence="2">
    <location>
        <begin position="257"/>
        <end position="280"/>
    </location>
</feature>
<dbReference type="EnsemblMetazoa" id="ACON001034-RA">
    <property type="protein sequence ID" value="ACON001034-PA"/>
    <property type="gene ID" value="ACON001034"/>
</dbReference>
<evidence type="ECO:0000256" key="1">
    <source>
        <dbReference type="ARBA" id="ARBA00008307"/>
    </source>
</evidence>
<evidence type="ECO:0000313" key="5">
    <source>
        <dbReference type="Proteomes" id="UP001105220"/>
    </source>
</evidence>
<evidence type="ECO:0000259" key="3">
    <source>
        <dbReference type="Pfam" id="PF03281"/>
    </source>
</evidence>
<feature type="compositionally biased region" description="Low complexity" evidence="2">
    <location>
        <begin position="265"/>
        <end position="275"/>
    </location>
</feature>
<dbReference type="VEuPathDB" id="VectorBase:ACON2_029677"/>
<organism evidence="4 5">
    <name type="scientific">Anopheles coluzzii</name>
    <name type="common">African malaria mosquito</name>
    <dbReference type="NCBI Taxonomy" id="1518534"/>
    <lineage>
        <taxon>Eukaryota</taxon>
        <taxon>Metazoa</taxon>
        <taxon>Ecdysozoa</taxon>
        <taxon>Arthropoda</taxon>
        <taxon>Hexapoda</taxon>
        <taxon>Insecta</taxon>
        <taxon>Pterygota</taxon>
        <taxon>Neoptera</taxon>
        <taxon>Endopterygota</taxon>
        <taxon>Diptera</taxon>
        <taxon>Nematocera</taxon>
        <taxon>Culicoidea</taxon>
        <taxon>Culicidae</taxon>
        <taxon>Anophelinae</taxon>
        <taxon>Anopheles</taxon>
    </lineage>
</organism>
<feature type="domain" description="Mab-21-like nucleotidyltransferase" evidence="3">
    <location>
        <begin position="68"/>
        <end position="250"/>
    </location>
</feature>
<evidence type="ECO:0000256" key="2">
    <source>
        <dbReference type="SAM" id="MobiDB-lite"/>
    </source>
</evidence>
<accession>A0A6E8V349</accession>
<evidence type="ECO:0000313" key="4">
    <source>
        <dbReference type="EnsemblMetazoa" id="ACON001034-PA"/>
    </source>
</evidence>
<dbReference type="PANTHER" id="PTHR10656">
    <property type="entry name" value="CELL FATE DETERMINING PROTEIN MAB21-RELATED"/>
    <property type="match status" value="1"/>
</dbReference>
<dbReference type="SMART" id="SM01265">
    <property type="entry name" value="Mab-21"/>
    <property type="match status" value="1"/>
</dbReference>
<dbReference type="AlphaFoldDB" id="A0A6E8V349"/>